<comment type="caution">
    <text evidence="1">The sequence shown here is derived from an EMBL/GenBank/DDBJ whole genome shotgun (WGS) entry which is preliminary data.</text>
</comment>
<protein>
    <submittedName>
        <fullName evidence="1">Uncharacterized protein</fullName>
    </submittedName>
</protein>
<gene>
    <name evidence="1" type="ORF">AMECASPLE_006832</name>
</gene>
<organism evidence="1 2">
    <name type="scientific">Ameca splendens</name>
    <dbReference type="NCBI Taxonomy" id="208324"/>
    <lineage>
        <taxon>Eukaryota</taxon>
        <taxon>Metazoa</taxon>
        <taxon>Chordata</taxon>
        <taxon>Craniata</taxon>
        <taxon>Vertebrata</taxon>
        <taxon>Euteleostomi</taxon>
        <taxon>Actinopterygii</taxon>
        <taxon>Neopterygii</taxon>
        <taxon>Teleostei</taxon>
        <taxon>Neoteleostei</taxon>
        <taxon>Acanthomorphata</taxon>
        <taxon>Ovalentaria</taxon>
        <taxon>Atherinomorphae</taxon>
        <taxon>Cyprinodontiformes</taxon>
        <taxon>Goodeidae</taxon>
        <taxon>Ameca</taxon>
    </lineage>
</organism>
<dbReference type="EMBL" id="JAHRIP010019146">
    <property type="protein sequence ID" value="MEQ2286869.1"/>
    <property type="molecule type" value="Genomic_DNA"/>
</dbReference>
<proteinExistence type="predicted"/>
<dbReference type="Proteomes" id="UP001469553">
    <property type="component" value="Unassembled WGS sequence"/>
</dbReference>
<evidence type="ECO:0000313" key="2">
    <source>
        <dbReference type="Proteomes" id="UP001469553"/>
    </source>
</evidence>
<accession>A0ABV0XZD3</accession>
<sequence>MSTDPIIQHLPDGATHTKMMTVRKKIKGREPVVDPNPHHNHQLLLSHHHLPMCQVGVAVLKPKWSSATTGAKMG</sequence>
<keyword evidence="2" id="KW-1185">Reference proteome</keyword>
<evidence type="ECO:0000313" key="1">
    <source>
        <dbReference type="EMBL" id="MEQ2286869.1"/>
    </source>
</evidence>
<name>A0ABV0XZD3_9TELE</name>
<reference evidence="1 2" key="1">
    <citation type="submission" date="2021-06" db="EMBL/GenBank/DDBJ databases">
        <authorList>
            <person name="Palmer J.M."/>
        </authorList>
    </citation>
    <scope>NUCLEOTIDE SEQUENCE [LARGE SCALE GENOMIC DNA]</scope>
    <source>
        <strain evidence="1 2">AS_MEX2019</strain>
        <tissue evidence="1">Muscle</tissue>
    </source>
</reference>